<proteinExistence type="predicted"/>
<evidence type="ECO:0000313" key="2">
    <source>
        <dbReference type="EMBL" id="KJA27875.1"/>
    </source>
</evidence>
<sequence>MTELRDDAIARALTGSGNCRNSQGGAGPGRRQSGSIFVPPKSGVPSSGHDITLGGTGTDISTRHLVCISCVENILGRRCGRRLENYTQHISSAHSQRRIYSYHSKSQRDSCARCATSVGKIWATAPVSRQWAGLDSAEVLRTDAHRSGRWIFSSES</sequence>
<name>A0A0D2Q815_HYPSF</name>
<dbReference type="AlphaFoldDB" id="A0A0D2Q815"/>
<keyword evidence="3" id="KW-1185">Reference proteome</keyword>
<gene>
    <name evidence="2" type="ORF">HYPSUDRAFT_882504</name>
</gene>
<organism evidence="2 3">
    <name type="scientific">Hypholoma sublateritium (strain FD-334 SS-4)</name>
    <dbReference type="NCBI Taxonomy" id="945553"/>
    <lineage>
        <taxon>Eukaryota</taxon>
        <taxon>Fungi</taxon>
        <taxon>Dikarya</taxon>
        <taxon>Basidiomycota</taxon>
        <taxon>Agaricomycotina</taxon>
        <taxon>Agaricomycetes</taxon>
        <taxon>Agaricomycetidae</taxon>
        <taxon>Agaricales</taxon>
        <taxon>Agaricineae</taxon>
        <taxon>Strophariaceae</taxon>
        <taxon>Hypholoma</taxon>
    </lineage>
</organism>
<dbReference type="Proteomes" id="UP000054270">
    <property type="component" value="Unassembled WGS sequence"/>
</dbReference>
<evidence type="ECO:0000313" key="3">
    <source>
        <dbReference type="Proteomes" id="UP000054270"/>
    </source>
</evidence>
<protein>
    <submittedName>
        <fullName evidence="2">Uncharacterized protein</fullName>
    </submittedName>
</protein>
<evidence type="ECO:0000256" key="1">
    <source>
        <dbReference type="SAM" id="MobiDB-lite"/>
    </source>
</evidence>
<reference evidence="3" key="1">
    <citation type="submission" date="2014-04" db="EMBL/GenBank/DDBJ databases">
        <title>Evolutionary Origins and Diversification of the Mycorrhizal Mutualists.</title>
        <authorList>
            <consortium name="DOE Joint Genome Institute"/>
            <consortium name="Mycorrhizal Genomics Consortium"/>
            <person name="Kohler A."/>
            <person name="Kuo A."/>
            <person name="Nagy L.G."/>
            <person name="Floudas D."/>
            <person name="Copeland A."/>
            <person name="Barry K.W."/>
            <person name="Cichocki N."/>
            <person name="Veneault-Fourrey C."/>
            <person name="LaButti K."/>
            <person name="Lindquist E.A."/>
            <person name="Lipzen A."/>
            <person name="Lundell T."/>
            <person name="Morin E."/>
            <person name="Murat C."/>
            <person name="Riley R."/>
            <person name="Ohm R."/>
            <person name="Sun H."/>
            <person name="Tunlid A."/>
            <person name="Henrissat B."/>
            <person name="Grigoriev I.V."/>
            <person name="Hibbett D.S."/>
            <person name="Martin F."/>
        </authorList>
    </citation>
    <scope>NUCLEOTIDE SEQUENCE [LARGE SCALE GENOMIC DNA]</scope>
    <source>
        <strain evidence="3">FD-334 SS-4</strain>
    </source>
</reference>
<feature type="region of interest" description="Disordered" evidence="1">
    <location>
        <begin position="15"/>
        <end position="52"/>
    </location>
</feature>
<dbReference type="EMBL" id="KN817523">
    <property type="protein sequence ID" value="KJA27875.1"/>
    <property type="molecule type" value="Genomic_DNA"/>
</dbReference>
<accession>A0A0D2Q815</accession>